<dbReference type="InterPro" id="IPR036388">
    <property type="entry name" value="WH-like_DNA-bd_sf"/>
</dbReference>
<accession>A0A484HII5</accession>
<feature type="region of interest" description="Disordered" evidence="2">
    <location>
        <begin position="290"/>
        <end position="309"/>
    </location>
</feature>
<dbReference type="Pfam" id="PF02481">
    <property type="entry name" value="DNA_processg_A"/>
    <property type="match status" value="1"/>
</dbReference>
<dbReference type="GO" id="GO:0009294">
    <property type="term" value="P:DNA-mediated transformation"/>
    <property type="evidence" value="ECO:0007669"/>
    <property type="project" value="InterPro"/>
</dbReference>
<dbReference type="SUPFAM" id="SSF102405">
    <property type="entry name" value="MCP/YpsA-like"/>
    <property type="match status" value="1"/>
</dbReference>
<organism evidence="5">
    <name type="scientific">uncultured Desulfobacteraceae bacterium</name>
    <dbReference type="NCBI Taxonomy" id="218296"/>
    <lineage>
        <taxon>Bacteria</taxon>
        <taxon>Pseudomonadati</taxon>
        <taxon>Thermodesulfobacteriota</taxon>
        <taxon>Desulfobacteria</taxon>
        <taxon>Desulfobacterales</taxon>
        <taxon>Desulfobacteraceae</taxon>
        <taxon>environmental samples</taxon>
    </lineage>
</organism>
<dbReference type="AlphaFoldDB" id="A0A484HII5"/>
<name>A0A484HII5_9BACT</name>
<dbReference type="PANTHER" id="PTHR43022">
    <property type="entry name" value="PROTEIN SMF"/>
    <property type="match status" value="1"/>
</dbReference>
<evidence type="ECO:0000313" key="5">
    <source>
        <dbReference type="EMBL" id="VEN75101.1"/>
    </source>
</evidence>
<sequence length="371" mass="40106">MEKRLANWLALKQTPGVGNLLFKRLIDRFGSPGEVFGASRDELARVKGMTRRAVEGVMRRDIPVQAPAEIRRTLQRGFRIITLTDPDYPPLLLQIPDPPPLLYVHGKPDIAADHVAVVGSRNATEYGMDSARRICGDLASRGVCVVSGMAAGIDTAAHLGALEGRGKTIAVLGSGFDHIYPRENRGLFHQIARSGAVITEFPPGTKPEPRNFPIRNRIISGMSLGTAVVEAARKSGSLITARLALEQNREVFAVPGHIHSFKSAGTHALIKQGAKLVEHAGDIIEEISPLMTGPGTRAEQRDGEQAPPPVKLSPEEFKVYQSLGTSPAHIDELVRKISMDPGRLSSILLQLELKGAAKQLPGKRFSLHAPS</sequence>
<feature type="domain" description="Smf/DprA SLOG" evidence="3">
    <location>
        <begin position="80"/>
        <end position="287"/>
    </location>
</feature>
<comment type="similarity">
    <text evidence="1">Belongs to the DprA/Smf family.</text>
</comment>
<dbReference type="InterPro" id="IPR010994">
    <property type="entry name" value="RuvA_2-like"/>
</dbReference>
<dbReference type="EMBL" id="CAACVI010000049">
    <property type="protein sequence ID" value="VEN75101.1"/>
    <property type="molecule type" value="Genomic_DNA"/>
</dbReference>
<dbReference type="Gene3D" id="3.40.50.450">
    <property type="match status" value="1"/>
</dbReference>
<protein>
    <submittedName>
        <fullName evidence="5">DNA protecting protein DprA</fullName>
    </submittedName>
</protein>
<dbReference type="InterPro" id="IPR057666">
    <property type="entry name" value="DrpA_SLOG"/>
</dbReference>
<evidence type="ECO:0000259" key="3">
    <source>
        <dbReference type="Pfam" id="PF02481"/>
    </source>
</evidence>
<evidence type="ECO:0000256" key="1">
    <source>
        <dbReference type="ARBA" id="ARBA00006525"/>
    </source>
</evidence>
<proteinExistence type="inferred from homology"/>
<gene>
    <name evidence="5" type="ORF">EPICR_60088</name>
</gene>
<evidence type="ECO:0000256" key="2">
    <source>
        <dbReference type="SAM" id="MobiDB-lite"/>
    </source>
</evidence>
<dbReference type="SUPFAM" id="SSF47781">
    <property type="entry name" value="RuvA domain 2-like"/>
    <property type="match status" value="1"/>
</dbReference>
<dbReference type="Pfam" id="PF17782">
    <property type="entry name" value="WHD_DprA"/>
    <property type="match status" value="1"/>
</dbReference>
<evidence type="ECO:0000259" key="4">
    <source>
        <dbReference type="Pfam" id="PF17782"/>
    </source>
</evidence>
<feature type="domain" description="DprA winged helix" evidence="4">
    <location>
        <begin position="305"/>
        <end position="363"/>
    </location>
</feature>
<dbReference type="NCBIfam" id="TIGR00732">
    <property type="entry name" value="dprA"/>
    <property type="match status" value="1"/>
</dbReference>
<dbReference type="InterPro" id="IPR003488">
    <property type="entry name" value="DprA"/>
</dbReference>
<dbReference type="InterPro" id="IPR041614">
    <property type="entry name" value="DprA_WH"/>
</dbReference>
<dbReference type="Gene3D" id="1.10.10.10">
    <property type="entry name" value="Winged helix-like DNA-binding domain superfamily/Winged helix DNA-binding domain"/>
    <property type="match status" value="1"/>
</dbReference>
<dbReference type="PANTHER" id="PTHR43022:SF1">
    <property type="entry name" value="PROTEIN SMF"/>
    <property type="match status" value="1"/>
</dbReference>
<reference evidence="5" key="1">
    <citation type="submission" date="2019-01" db="EMBL/GenBank/DDBJ databases">
        <authorList>
            <consortium name="Genoscope - CEA"/>
            <person name="William W."/>
        </authorList>
    </citation>
    <scope>NUCLEOTIDE SEQUENCE</scope>
    <source>
        <strain evidence="5">CR-1</strain>
    </source>
</reference>